<feature type="compositionally biased region" description="Basic and acidic residues" evidence="3">
    <location>
        <begin position="53"/>
        <end position="70"/>
    </location>
</feature>
<dbReference type="AlphaFoldDB" id="A0A7G7GBZ3"/>
<feature type="chain" id="PRO_5028825037" evidence="4">
    <location>
        <begin position="23"/>
        <end position="389"/>
    </location>
</feature>
<dbReference type="GO" id="GO:0006508">
    <property type="term" value="P:proteolysis"/>
    <property type="evidence" value="ECO:0007669"/>
    <property type="project" value="InterPro"/>
</dbReference>
<dbReference type="InterPro" id="IPR029058">
    <property type="entry name" value="AB_hydrolase_fold"/>
</dbReference>
<evidence type="ECO:0000256" key="2">
    <source>
        <dbReference type="ARBA" id="ARBA00022801"/>
    </source>
</evidence>
<dbReference type="GO" id="GO:0008236">
    <property type="term" value="F:serine-type peptidase activity"/>
    <property type="evidence" value="ECO:0007669"/>
    <property type="project" value="InterPro"/>
</dbReference>
<feature type="compositionally biased region" description="Polar residues" evidence="3">
    <location>
        <begin position="43"/>
        <end position="52"/>
    </location>
</feature>
<feature type="region of interest" description="Disordered" evidence="3">
    <location>
        <begin position="29"/>
        <end position="70"/>
    </location>
</feature>
<dbReference type="PANTHER" id="PTHR43037">
    <property type="entry name" value="UNNAMED PRODUCT-RELATED"/>
    <property type="match status" value="1"/>
</dbReference>
<name>A0A7G7GBZ3_9BACT</name>
<organism evidence="6 7">
    <name type="scientific">Adhaeribacter swui</name>
    <dbReference type="NCBI Taxonomy" id="2086471"/>
    <lineage>
        <taxon>Bacteria</taxon>
        <taxon>Pseudomonadati</taxon>
        <taxon>Bacteroidota</taxon>
        <taxon>Cytophagia</taxon>
        <taxon>Cytophagales</taxon>
        <taxon>Hymenobacteraceae</taxon>
        <taxon>Adhaeribacter</taxon>
    </lineage>
</organism>
<dbReference type="Gene3D" id="3.40.50.1820">
    <property type="entry name" value="alpha/beta hydrolase"/>
    <property type="match status" value="1"/>
</dbReference>
<evidence type="ECO:0000256" key="1">
    <source>
        <dbReference type="ARBA" id="ARBA00022729"/>
    </source>
</evidence>
<proteinExistence type="predicted"/>
<dbReference type="PROSITE" id="PS51257">
    <property type="entry name" value="PROKAR_LIPOPROTEIN"/>
    <property type="match status" value="1"/>
</dbReference>
<keyword evidence="7" id="KW-1185">Reference proteome</keyword>
<evidence type="ECO:0000313" key="6">
    <source>
        <dbReference type="EMBL" id="QNF34677.1"/>
    </source>
</evidence>
<feature type="compositionally biased region" description="Low complexity" evidence="3">
    <location>
        <begin position="29"/>
        <end position="42"/>
    </location>
</feature>
<dbReference type="PANTHER" id="PTHR43037:SF5">
    <property type="entry name" value="FERULOYL ESTERASE"/>
    <property type="match status" value="1"/>
</dbReference>
<sequence>MKPRVFIYNCCIVFAIILSACSNNQKTEQQSQESTSPAESAQTTNAEVNDSANAKKEEPEPEGSPEKQKVERMAEYTTSRKYVSFSAQDFNAWKKAVPEIQNIKVTSSKDKKQEPALFFNSGSDKKKPLLVVLHSWSDEYLQQASIPFCLWAKKYDWVFIQPNYRGIFQTPEAMGSELAIQDIVDAVNYAKKNANVDASRVYVTGASGGGMGSLLAASHHPEIWAGVAAWVPVVDIYSWFKYNAKFPSRKYRQQIIAAAGGDPTQDKKAEEETKKRSAISHLNQKIDMPIYIAHGIKDILVPPDHSLRAYNLLADEKDRLTEEQINYIVKNKAVPKDLKSTDTESYFGSADPKVHLVKKSANVTLVLFEGVHDLVYNPTLLWLNEQQKR</sequence>
<protein>
    <submittedName>
        <fullName evidence="6">Prolyl oligopeptidase family serine peptidase</fullName>
    </submittedName>
</protein>
<dbReference type="InterPro" id="IPR050955">
    <property type="entry name" value="Plant_Biomass_Hydrol_Est"/>
</dbReference>
<dbReference type="Proteomes" id="UP000515237">
    <property type="component" value="Chromosome"/>
</dbReference>
<evidence type="ECO:0000256" key="4">
    <source>
        <dbReference type="SAM" id="SignalP"/>
    </source>
</evidence>
<evidence type="ECO:0000313" key="7">
    <source>
        <dbReference type="Proteomes" id="UP000515237"/>
    </source>
</evidence>
<dbReference type="RefSeq" id="WP_185271172.1">
    <property type="nucleotide sequence ID" value="NZ_CP055156.1"/>
</dbReference>
<dbReference type="EMBL" id="CP055156">
    <property type="protein sequence ID" value="QNF34677.1"/>
    <property type="molecule type" value="Genomic_DNA"/>
</dbReference>
<reference evidence="6 7" key="1">
    <citation type="journal article" date="2018" name="Int. J. Syst. Evol. Microbiol.">
        <title>Adhaeribacter swui sp. nov., isolated from wet mud.</title>
        <authorList>
            <person name="Kim D.U."/>
            <person name="Kim K.W."/>
            <person name="Kang M.S."/>
            <person name="Kim J.Y."/>
            <person name="Jang J.H."/>
            <person name="Kim M.K."/>
        </authorList>
    </citation>
    <scope>NUCLEOTIDE SEQUENCE [LARGE SCALE GENOMIC DNA]</scope>
    <source>
        <strain evidence="6 7">KCTC 52873</strain>
    </source>
</reference>
<accession>A0A7G7GBZ3</accession>
<feature type="signal peptide" evidence="4">
    <location>
        <begin position="1"/>
        <end position="22"/>
    </location>
</feature>
<evidence type="ECO:0000256" key="3">
    <source>
        <dbReference type="SAM" id="MobiDB-lite"/>
    </source>
</evidence>
<dbReference type="InterPro" id="IPR001375">
    <property type="entry name" value="Peptidase_S9_cat"/>
</dbReference>
<feature type="domain" description="Peptidase S9 prolyl oligopeptidase catalytic" evidence="5">
    <location>
        <begin position="180"/>
        <end position="318"/>
    </location>
</feature>
<keyword evidence="2" id="KW-0378">Hydrolase</keyword>
<keyword evidence="1 4" id="KW-0732">Signal</keyword>
<gene>
    <name evidence="6" type="ORF">HUW51_18810</name>
</gene>
<dbReference type="Pfam" id="PF00326">
    <property type="entry name" value="Peptidase_S9"/>
    <property type="match status" value="1"/>
</dbReference>
<evidence type="ECO:0000259" key="5">
    <source>
        <dbReference type="Pfam" id="PF00326"/>
    </source>
</evidence>
<dbReference type="SUPFAM" id="SSF53474">
    <property type="entry name" value="alpha/beta-Hydrolases"/>
    <property type="match status" value="1"/>
</dbReference>
<dbReference type="KEGG" id="aswu:HUW51_18810"/>